<organism evidence="1 2">
    <name type="scientific">Coptis chinensis</name>
    <dbReference type="NCBI Taxonomy" id="261450"/>
    <lineage>
        <taxon>Eukaryota</taxon>
        <taxon>Viridiplantae</taxon>
        <taxon>Streptophyta</taxon>
        <taxon>Embryophyta</taxon>
        <taxon>Tracheophyta</taxon>
        <taxon>Spermatophyta</taxon>
        <taxon>Magnoliopsida</taxon>
        <taxon>Ranunculales</taxon>
        <taxon>Ranunculaceae</taxon>
        <taxon>Coptidoideae</taxon>
        <taxon>Coptis</taxon>
    </lineage>
</organism>
<dbReference type="EMBL" id="JADFTS010000005">
    <property type="protein sequence ID" value="KAF9606619.1"/>
    <property type="molecule type" value="Genomic_DNA"/>
</dbReference>
<accession>A0A835HXJ4</accession>
<evidence type="ECO:0000313" key="1">
    <source>
        <dbReference type="EMBL" id="KAF9606619.1"/>
    </source>
</evidence>
<comment type="caution">
    <text evidence="1">The sequence shown here is derived from an EMBL/GenBank/DDBJ whole genome shotgun (WGS) entry which is preliminary data.</text>
</comment>
<dbReference type="Gene3D" id="3.60.10.10">
    <property type="entry name" value="Endonuclease/exonuclease/phosphatase"/>
    <property type="match status" value="1"/>
</dbReference>
<reference evidence="1 2" key="1">
    <citation type="submission" date="2020-10" db="EMBL/GenBank/DDBJ databases">
        <title>The Coptis chinensis genome and diversification of protoberbering-type alkaloids.</title>
        <authorList>
            <person name="Wang B."/>
            <person name="Shu S."/>
            <person name="Song C."/>
            <person name="Liu Y."/>
        </authorList>
    </citation>
    <scope>NUCLEOTIDE SEQUENCE [LARGE SCALE GENOMIC DNA]</scope>
    <source>
        <strain evidence="1">HL-2020</strain>
        <tissue evidence="1">Leaf</tissue>
    </source>
</reference>
<gene>
    <name evidence="1" type="ORF">IFM89_027059</name>
</gene>
<keyword evidence="2" id="KW-1185">Reference proteome</keyword>
<dbReference type="PANTHER" id="PTHR33710">
    <property type="entry name" value="BNAC02G09200D PROTEIN"/>
    <property type="match status" value="1"/>
</dbReference>
<protein>
    <submittedName>
        <fullName evidence="1">Uncharacterized protein</fullName>
    </submittedName>
</protein>
<dbReference type="PANTHER" id="PTHR33710:SF77">
    <property type="entry name" value="DNASE I-LIKE SUPERFAMILY PROTEIN"/>
    <property type="match status" value="1"/>
</dbReference>
<dbReference type="OrthoDB" id="1113909at2759"/>
<dbReference type="InterPro" id="IPR036691">
    <property type="entry name" value="Endo/exonu/phosph_ase_sf"/>
</dbReference>
<name>A0A835HXJ4_9MAGN</name>
<dbReference type="Proteomes" id="UP000631114">
    <property type="component" value="Unassembled WGS sequence"/>
</dbReference>
<proteinExistence type="predicted"/>
<dbReference type="SUPFAM" id="SSF56219">
    <property type="entry name" value="DNase I-like"/>
    <property type="match status" value="1"/>
</dbReference>
<evidence type="ECO:0000313" key="2">
    <source>
        <dbReference type="Proteomes" id="UP000631114"/>
    </source>
</evidence>
<dbReference type="AlphaFoldDB" id="A0A835HXJ4"/>
<sequence>MLWDPALNVDVLFHDQWIIHLQINEDSSTWFLSGIYGNAKASIRKYQWQTLPLIAPPPNLPWLCMGDFNDILYREEKRGGKPVGNQESKHFMEMVNMCGLIDLGFNGPIYTWCNNQQGRNRVLKRINRFLANAQWRVLHPNAKVFHKPNLESDHKIFLLHLNSAQLKLRRPFRFEVMWLSDPTCKSVIHNAMNNHVVGSPSFRLCKLLAKCRQSLIHWNHHHFGNINSRIKDINQQISNHQAYIAGKLYPEEADIQYEHNLLTQYNELLKIQEKHWFQKVKNDSILHGNLNTSYFHTMVVRRRHKAFIGKIRGSNGTMVTNKDDIGNTFVNFFLI</sequence>